<organism evidence="2 3">
    <name type="scientific">Tetranychus urticae</name>
    <name type="common">Two-spotted spider mite</name>
    <dbReference type="NCBI Taxonomy" id="32264"/>
    <lineage>
        <taxon>Eukaryota</taxon>
        <taxon>Metazoa</taxon>
        <taxon>Ecdysozoa</taxon>
        <taxon>Arthropoda</taxon>
        <taxon>Chelicerata</taxon>
        <taxon>Arachnida</taxon>
        <taxon>Acari</taxon>
        <taxon>Acariformes</taxon>
        <taxon>Trombidiformes</taxon>
        <taxon>Prostigmata</taxon>
        <taxon>Eleutherengona</taxon>
        <taxon>Raphignathae</taxon>
        <taxon>Tetranychoidea</taxon>
        <taxon>Tetranychidae</taxon>
        <taxon>Tetranychus</taxon>
    </lineage>
</organism>
<evidence type="ECO:0000313" key="3">
    <source>
        <dbReference type="Proteomes" id="UP000015104"/>
    </source>
</evidence>
<keyword evidence="1" id="KW-0472">Membrane</keyword>
<evidence type="ECO:0000313" key="2">
    <source>
        <dbReference type="EnsemblMetazoa" id="tetur05g07980.1"/>
    </source>
</evidence>
<keyword evidence="1" id="KW-0812">Transmembrane</keyword>
<protein>
    <submittedName>
        <fullName evidence="2">Uncharacterized protein</fullName>
    </submittedName>
</protein>
<keyword evidence="1" id="KW-1133">Transmembrane helix</keyword>
<evidence type="ECO:0000256" key="1">
    <source>
        <dbReference type="SAM" id="Phobius"/>
    </source>
</evidence>
<feature type="transmembrane region" description="Helical" evidence="1">
    <location>
        <begin position="12"/>
        <end position="30"/>
    </location>
</feature>
<name>T1K5Y7_TETUR</name>
<reference evidence="3" key="1">
    <citation type="submission" date="2011-08" db="EMBL/GenBank/DDBJ databases">
        <authorList>
            <person name="Rombauts S."/>
        </authorList>
    </citation>
    <scope>NUCLEOTIDE SEQUENCE</scope>
    <source>
        <strain evidence="3">London</strain>
    </source>
</reference>
<dbReference type="HOGENOM" id="CLU_3016812_0_0_1"/>
<keyword evidence="3" id="KW-1185">Reference proteome</keyword>
<dbReference type="EnsemblMetazoa" id="tetur05g07980.1">
    <property type="protein sequence ID" value="tetur05g07980.1"/>
    <property type="gene ID" value="tetur05g07980"/>
</dbReference>
<proteinExistence type="predicted"/>
<reference evidence="2" key="2">
    <citation type="submission" date="2015-06" db="UniProtKB">
        <authorList>
            <consortium name="EnsemblMetazoa"/>
        </authorList>
    </citation>
    <scope>IDENTIFICATION</scope>
</reference>
<dbReference type="AlphaFoldDB" id="T1K5Y7"/>
<dbReference type="EMBL" id="CAEY01001591">
    <property type="status" value="NOT_ANNOTATED_CDS"/>
    <property type="molecule type" value="Genomic_DNA"/>
</dbReference>
<dbReference type="Proteomes" id="UP000015104">
    <property type="component" value="Unassembled WGS sequence"/>
</dbReference>
<accession>T1K5Y7</accession>
<sequence length="56" mass="6739">MQSFWSFNVLQLRWQSCLFTSFISIFFIVIRLGIEQFVGFFELIIVFQLLLKNSDQ</sequence>